<protein>
    <recommendedName>
        <fullName evidence="9">Curli production assembly/transport component CsgG</fullName>
    </recommendedName>
</protein>
<evidence type="ECO:0000256" key="2">
    <source>
        <dbReference type="ARBA" id="ARBA00022729"/>
    </source>
</evidence>
<dbReference type="EMBL" id="JAJATZ010000008">
    <property type="protein sequence ID" value="MCB5200472.1"/>
    <property type="molecule type" value="Genomic_DNA"/>
</dbReference>
<keyword evidence="8" id="KW-1185">Reference proteome</keyword>
<evidence type="ECO:0000256" key="3">
    <source>
        <dbReference type="ARBA" id="ARBA00023136"/>
    </source>
</evidence>
<dbReference type="RefSeq" id="WP_226748990.1">
    <property type="nucleotide sequence ID" value="NZ_JAJATZ010000008.1"/>
</dbReference>
<accession>A0ABS8BXJ4</accession>
<dbReference type="Gene3D" id="3.40.50.10610">
    <property type="entry name" value="ABC-type transport auxiliary lipoprotein component"/>
    <property type="match status" value="2"/>
</dbReference>
<keyword evidence="3" id="KW-0472">Membrane</keyword>
<sequence length="281" mass="30384">MRIAPMIAVCLVLAGCNTLPPVADVMTQPAELAPMTRTGFTVENLPPPRRPIDVAVYAFPDLSGANEPVEDFASLSRAVTQGGAHLLVDVLSDVGNGRWFAISERTGVDNLLRERQIIEQTQNAYQGVSTLPPLRFAGTLIEGAIVGYDSNDITGGVGASFLGIGSSVEYRRDVVTVSMRAVSVSNGRVLASTTTTKTVYSALVRNGLFQFTSVDKFLEIESGYSRNEPEIFAVKEALELGVLSLILDGVESGEWAFANPQQGQEILNSFKRLEEQRFALR</sequence>
<dbReference type="Proteomes" id="UP001138961">
    <property type="component" value="Unassembled WGS sequence"/>
</dbReference>
<dbReference type="PANTHER" id="PTHR41164">
    <property type="entry name" value="CURLI PRODUCTION ASSEMBLY/TRANSPORT COMPONENT CSGG"/>
    <property type="match status" value="1"/>
</dbReference>
<keyword evidence="4" id="KW-0564">Palmitate</keyword>
<gene>
    <name evidence="7" type="ORF">LGQ03_14580</name>
</gene>
<dbReference type="PANTHER" id="PTHR41164:SF1">
    <property type="entry name" value="CURLI PRODUCTION ASSEMBLY_TRANSPORT COMPONENT CSGG"/>
    <property type="match status" value="1"/>
</dbReference>
<evidence type="ECO:0000256" key="4">
    <source>
        <dbReference type="ARBA" id="ARBA00023139"/>
    </source>
</evidence>
<keyword evidence="1" id="KW-1003">Cell membrane</keyword>
<evidence type="ECO:0000313" key="7">
    <source>
        <dbReference type="EMBL" id="MCB5200472.1"/>
    </source>
</evidence>
<feature type="signal peptide" evidence="6">
    <location>
        <begin position="1"/>
        <end position="23"/>
    </location>
</feature>
<keyword evidence="5" id="KW-0449">Lipoprotein</keyword>
<dbReference type="PROSITE" id="PS51257">
    <property type="entry name" value="PROKAR_LIPOPROTEIN"/>
    <property type="match status" value="1"/>
</dbReference>
<comment type="caution">
    <text evidence="7">The sequence shown here is derived from an EMBL/GenBank/DDBJ whole genome shotgun (WGS) entry which is preliminary data.</text>
</comment>
<dbReference type="Pfam" id="PF03783">
    <property type="entry name" value="CsgG"/>
    <property type="match status" value="1"/>
</dbReference>
<proteinExistence type="predicted"/>
<organism evidence="7 8">
    <name type="scientific">Loktanella gaetbuli</name>
    <dbReference type="NCBI Taxonomy" id="2881335"/>
    <lineage>
        <taxon>Bacteria</taxon>
        <taxon>Pseudomonadati</taxon>
        <taxon>Pseudomonadota</taxon>
        <taxon>Alphaproteobacteria</taxon>
        <taxon>Rhodobacterales</taxon>
        <taxon>Roseobacteraceae</taxon>
        <taxon>Loktanella</taxon>
    </lineage>
</organism>
<keyword evidence="2 6" id="KW-0732">Signal</keyword>
<evidence type="ECO:0008006" key="9">
    <source>
        <dbReference type="Google" id="ProtNLM"/>
    </source>
</evidence>
<evidence type="ECO:0000313" key="8">
    <source>
        <dbReference type="Proteomes" id="UP001138961"/>
    </source>
</evidence>
<name>A0ABS8BXJ4_9RHOB</name>
<reference evidence="7" key="1">
    <citation type="submission" date="2021-10" db="EMBL/GenBank/DDBJ databases">
        <title>Loktanella gaetbuli sp. nov., isolated from a tidal flat.</title>
        <authorList>
            <person name="Park S."/>
            <person name="Yoon J.-H."/>
        </authorList>
    </citation>
    <scope>NUCLEOTIDE SEQUENCE</scope>
    <source>
        <strain evidence="7">TSTF-M6</strain>
    </source>
</reference>
<evidence type="ECO:0000256" key="6">
    <source>
        <dbReference type="SAM" id="SignalP"/>
    </source>
</evidence>
<feature type="chain" id="PRO_5045719592" description="Curli production assembly/transport component CsgG" evidence="6">
    <location>
        <begin position="24"/>
        <end position="281"/>
    </location>
</feature>
<dbReference type="InterPro" id="IPR005534">
    <property type="entry name" value="Curli_assmbl/transp-comp_CsgG"/>
</dbReference>
<evidence type="ECO:0000256" key="5">
    <source>
        <dbReference type="ARBA" id="ARBA00023288"/>
    </source>
</evidence>
<evidence type="ECO:0000256" key="1">
    <source>
        <dbReference type="ARBA" id="ARBA00022475"/>
    </source>
</evidence>